<evidence type="ECO:0000259" key="8">
    <source>
        <dbReference type="PROSITE" id="PS50850"/>
    </source>
</evidence>
<dbReference type="Pfam" id="PF07690">
    <property type="entry name" value="MFS_1"/>
    <property type="match status" value="1"/>
</dbReference>
<keyword evidence="3 7" id="KW-0812">Transmembrane</keyword>
<feature type="transmembrane region" description="Helical" evidence="7">
    <location>
        <begin position="210"/>
        <end position="232"/>
    </location>
</feature>
<feature type="compositionally biased region" description="Acidic residues" evidence="6">
    <location>
        <begin position="66"/>
        <end position="76"/>
    </location>
</feature>
<dbReference type="OrthoDB" id="419616at2759"/>
<dbReference type="InterPro" id="IPR020846">
    <property type="entry name" value="MFS_dom"/>
</dbReference>
<name>A0A9P9INJ3_9PLEO</name>
<feature type="transmembrane region" description="Helical" evidence="7">
    <location>
        <begin position="96"/>
        <end position="115"/>
    </location>
</feature>
<protein>
    <submittedName>
        <fullName evidence="9">Major facilitator superfamily domain-containing protein</fullName>
    </submittedName>
</protein>
<comment type="subcellular location">
    <subcellularLocation>
        <location evidence="1">Membrane</location>
        <topology evidence="1">Multi-pass membrane protein</topology>
    </subcellularLocation>
</comment>
<feature type="compositionally biased region" description="Basic residues" evidence="6">
    <location>
        <begin position="507"/>
        <end position="516"/>
    </location>
</feature>
<evidence type="ECO:0000256" key="5">
    <source>
        <dbReference type="ARBA" id="ARBA00023136"/>
    </source>
</evidence>
<evidence type="ECO:0000256" key="7">
    <source>
        <dbReference type="SAM" id="Phobius"/>
    </source>
</evidence>
<dbReference type="CDD" id="cd17330">
    <property type="entry name" value="MFS_SLC46_TetA_like"/>
    <property type="match status" value="1"/>
</dbReference>
<evidence type="ECO:0000313" key="9">
    <source>
        <dbReference type="EMBL" id="KAH7125600.1"/>
    </source>
</evidence>
<organism evidence="9 10">
    <name type="scientific">Dendryphion nanum</name>
    <dbReference type="NCBI Taxonomy" id="256645"/>
    <lineage>
        <taxon>Eukaryota</taxon>
        <taxon>Fungi</taxon>
        <taxon>Dikarya</taxon>
        <taxon>Ascomycota</taxon>
        <taxon>Pezizomycotina</taxon>
        <taxon>Dothideomycetes</taxon>
        <taxon>Pleosporomycetidae</taxon>
        <taxon>Pleosporales</taxon>
        <taxon>Torulaceae</taxon>
        <taxon>Dendryphion</taxon>
    </lineage>
</organism>
<reference evidence="9" key="1">
    <citation type="journal article" date="2021" name="Nat. Commun.">
        <title>Genetic determinants of endophytism in the Arabidopsis root mycobiome.</title>
        <authorList>
            <person name="Mesny F."/>
            <person name="Miyauchi S."/>
            <person name="Thiergart T."/>
            <person name="Pickel B."/>
            <person name="Atanasova L."/>
            <person name="Karlsson M."/>
            <person name="Huettel B."/>
            <person name="Barry K.W."/>
            <person name="Haridas S."/>
            <person name="Chen C."/>
            <person name="Bauer D."/>
            <person name="Andreopoulos W."/>
            <person name="Pangilinan J."/>
            <person name="LaButti K."/>
            <person name="Riley R."/>
            <person name="Lipzen A."/>
            <person name="Clum A."/>
            <person name="Drula E."/>
            <person name="Henrissat B."/>
            <person name="Kohler A."/>
            <person name="Grigoriev I.V."/>
            <person name="Martin F.M."/>
            <person name="Hacquard S."/>
        </authorList>
    </citation>
    <scope>NUCLEOTIDE SEQUENCE</scope>
    <source>
        <strain evidence="9">MPI-CAGE-CH-0243</strain>
    </source>
</reference>
<feature type="transmembrane region" description="Helical" evidence="7">
    <location>
        <begin position="308"/>
        <end position="325"/>
    </location>
</feature>
<evidence type="ECO:0000256" key="2">
    <source>
        <dbReference type="ARBA" id="ARBA00022448"/>
    </source>
</evidence>
<feature type="compositionally biased region" description="Gly residues" evidence="6">
    <location>
        <begin position="517"/>
        <end position="526"/>
    </location>
</feature>
<dbReference type="PROSITE" id="PS50850">
    <property type="entry name" value="MFS"/>
    <property type="match status" value="1"/>
</dbReference>
<dbReference type="GO" id="GO:0016020">
    <property type="term" value="C:membrane"/>
    <property type="evidence" value="ECO:0007669"/>
    <property type="project" value="UniProtKB-SubCell"/>
</dbReference>
<feature type="transmembrane region" description="Helical" evidence="7">
    <location>
        <begin position="252"/>
        <end position="276"/>
    </location>
</feature>
<feature type="transmembrane region" description="Helical" evidence="7">
    <location>
        <begin position="444"/>
        <end position="469"/>
    </location>
</feature>
<dbReference type="Gene3D" id="1.20.1250.20">
    <property type="entry name" value="MFS general substrate transporter like domains"/>
    <property type="match status" value="1"/>
</dbReference>
<feature type="region of interest" description="Disordered" evidence="6">
    <location>
        <begin position="1"/>
        <end position="76"/>
    </location>
</feature>
<feature type="region of interest" description="Disordered" evidence="6">
    <location>
        <begin position="506"/>
        <end position="526"/>
    </location>
</feature>
<sequence length="526" mass="57312">MAPQSSSSSSSSSTSSRISQPALAATEQTPLLSTVVAGPTSEPIETSRHISEQAKLLPESSSSPDPDAEEDEEEEDVPLPKWQIFILCYTKMVDPIAFFSIFPYVNAMIVGTGIAKEDVGFYSGMIESLFSLVQMFTMVFWGKAADRWGRKPSLVLSLFGTAFAVAAFGMSATLWQMVVFRAMAGLFSGTMVTIRAMITENSTKKTQARAFSYFAFAGNIGIFAGPFIGAAFEGPARKFPSTLGRIKFFRDYPYALPGFLTASMYLSAALLSLFFLRETLHLTHLKKSLTGTQISTQQLLAYPGVRRIIVIYQYVLLLAFAFTAVDPVFLYTPRRLGGIEFGPEYIAGAIGLNGVSQALWLLLAFPPLHRRVGTYGVLVCCAWAWPIFFLSNPICALLRQAGFEAAFWTVGVTNVLIGSGVAMAFTASQLAINDVAPTHETLGLLNAIVLSLASGLRAFVPALSTTIYATGVKYHILGGQLFWVLITMLGCGLLFLMRIFPDEARGRGRGRRRRGGRVGTGLRGWW</sequence>
<evidence type="ECO:0000256" key="3">
    <source>
        <dbReference type="ARBA" id="ARBA00022692"/>
    </source>
</evidence>
<proteinExistence type="predicted"/>
<feature type="transmembrane region" description="Helical" evidence="7">
    <location>
        <begin position="372"/>
        <end position="394"/>
    </location>
</feature>
<comment type="caution">
    <text evidence="9">The sequence shown here is derived from an EMBL/GenBank/DDBJ whole genome shotgun (WGS) entry which is preliminary data.</text>
</comment>
<keyword evidence="5 7" id="KW-0472">Membrane</keyword>
<keyword evidence="4 7" id="KW-1133">Transmembrane helix</keyword>
<feature type="domain" description="Major facilitator superfamily (MFS) profile" evidence="8">
    <location>
        <begin position="83"/>
        <end position="504"/>
    </location>
</feature>
<evidence type="ECO:0000313" key="10">
    <source>
        <dbReference type="Proteomes" id="UP000700596"/>
    </source>
</evidence>
<evidence type="ECO:0000256" key="6">
    <source>
        <dbReference type="SAM" id="MobiDB-lite"/>
    </source>
</evidence>
<feature type="transmembrane region" description="Helical" evidence="7">
    <location>
        <begin position="153"/>
        <end position="172"/>
    </location>
</feature>
<dbReference type="PANTHER" id="PTHR23504:SF3">
    <property type="entry name" value="MAJOR FACILITATOR SUPERFAMILY (MFS) PROFILE DOMAIN-CONTAINING PROTEIN"/>
    <property type="match status" value="1"/>
</dbReference>
<evidence type="ECO:0000256" key="4">
    <source>
        <dbReference type="ARBA" id="ARBA00022989"/>
    </source>
</evidence>
<dbReference type="AlphaFoldDB" id="A0A9P9INJ3"/>
<dbReference type="InterPro" id="IPR011701">
    <property type="entry name" value="MFS"/>
</dbReference>
<feature type="transmembrane region" description="Helical" evidence="7">
    <location>
        <begin position="178"/>
        <end position="198"/>
    </location>
</feature>
<keyword evidence="10" id="KW-1185">Reference proteome</keyword>
<dbReference type="PRINTS" id="PR01035">
    <property type="entry name" value="TCRTETA"/>
</dbReference>
<dbReference type="GO" id="GO:0022857">
    <property type="term" value="F:transmembrane transporter activity"/>
    <property type="evidence" value="ECO:0007669"/>
    <property type="project" value="InterPro"/>
</dbReference>
<feature type="transmembrane region" description="Helical" evidence="7">
    <location>
        <begin position="406"/>
        <end position="432"/>
    </location>
</feature>
<accession>A0A9P9INJ3</accession>
<evidence type="ECO:0000256" key="1">
    <source>
        <dbReference type="ARBA" id="ARBA00004141"/>
    </source>
</evidence>
<dbReference type="PANTHER" id="PTHR23504">
    <property type="entry name" value="MAJOR FACILITATOR SUPERFAMILY DOMAIN-CONTAINING PROTEIN 10"/>
    <property type="match status" value="1"/>
</dbReference>
<feature type="compositionally biased region" description="Low complexity" evidence="6">
    <location>
        <begin position="1"/>
        <end position="16"/>
    </location>
</feature>
<dbReference type="InterPro" id="IPR036259">
    <property type="entry name" value="MFS_trans_sf"/>
</dbReference>
<dbReference type="Proteomes" id="UP000700596">
    <property type="component" value="Unassembled WGS sequence"/>
</dbReference>
<dbReference type="InterPro" id="IPR001958">
    <property type="entry name" value="Tet-R_TetA/multi-R_MdtG-like"/>
</dbReference>
<feature type="transmembrane region" description="Helical" evidence="7">
    <location>
        <begin position="345"/>
        <end position="365"/>
    </location>
</feature>
<keyword evidence="2" id="KW-0813">Transport</keyword>
<dbReference type="EMBL" id="JAGMWT010000007">
    <property type="protein sequence ID" value="KAH7125600.1"/>
    <property type="molecule type" value="Genomic_DNA"/>
</dbReference>
<feature type="transmembrane region" description="Helical" evidence="7">
    <location>
        <begin position="121"/>
        <end position="141"/>
    </location>
</feature>
<gene>
    <name evidence="9" type="ORF">B0J11DRAFT_487354</name>
</gene>
<dbReference type="SUPFAM" id="SSF103473">
    <property type="entry name" value="MFS general substrate transporter"/>
    <property type="match status" value="1"/>
</dbReference>
<feature type="transmembrane region" description="Helical" evidence="7">
    <location>
        <begin position="481"/>
        <end position="501"/>
    </location>
</feature>